<evidence type="ECO:0000259" key="1">
    <source>
        <dbReference type="SMART" id="SM00849"/>
    </source>
</evidence>
<dbReference type="PANTHER" id="PTHR43546:SF3">
    <property type="entry name" value="UPF0173 METAL-DEPENDENT HYDROLASE MJ1163"/>
    <property type="match status" value="1"/>
</dbReference>
<dbReference type="OrthoDB" id="4311043at2759"/>
<name>A0A8K0NMM6_9TREE</name>
<dbReference type="Pfam" id="PF12706">
    <property type="entry name" value="Lactamase_B_2"/>
    <property type="match status" value="1"/>
</dbReference>
<dbReference type="InterPro" id="IPR036866">
    <property type="entry name" value="RibonucZ/Hydroxyglut_hydro"/>
</dbReference>
<dbReference type="PANTHER" id="PTHR43546">
    <property type="entry name" value="UPF0173 METAL-DEPENDENT HYDROLASE MJ1163-RELATED"/>
    <property type="match status" value="1"/>
</dbReference>
<dbReference type="InterPro" id="IPR001279">
    <property type="entry name" value="Metallo-B-lactamas"/>
</dbReference>
<evidence type="ECO:0000313" key="3">
    <source>
        <dbReference type="Proteomes" id="UP000812966"/>
    </source>
</evidence>
<dbReference type="SMART" id="SM00849">
    <property type="entry name" value="Lactamase_B"/>
    <property type="match status" value="1"/>
</dbReference>
<organism evidence="2 3">
    <name type="scientific">Filobasidium floriforme</name>
    <dbReference type="NCBI Taxonomy" id="5210"/>
    <lineage>
        <taxon>Eukaryota</taxon>
        <taxon>Fungi</taxon>
        <taxon>Dikarya</taxon>
        <taxon>Basidiomycota</taxon>
        <taxon>Agaricomycotina</taxon>
        <taxon>Tremellomycetes</taxon>
        <taxon>Filobasidiales</taxon>
        <taxon>Filobasidiaceae</taxon>
        <taxon>Filobasidium</taxon>
    </lineage>
</organism>
<dbReference type="EMBL" id="JABELV010000271">
    <property type="protein sequence ID" value="KAG7527530.1"/>
    <property type="molecule type" value="Genomic_DNA"/>
</dbReference>
<dbReference type="Proteomes" id="UP000812966">
    <property type="component" value="Unassembled WGS sequence"/>
</dbReference>
<protein>
    <recommendedName>
        <fullName evidence="1">Metallo-beta-lactamase domain-containing protein</fullName>
    </recommendedName>
</protein>
<dbReference type="AlphaFoldDB" id="A0A8K0NMM6"/>
<proteinExistence type="predicted"/>
<dbReference type="InterPro" id="IPR050114">
    <property type="entry name" value="UPF0173_UPF0282_UlaG_hydrolase"/>
</dbReference>
<comment type="caution">
    <text evidence="2">The sequence shown here is derived from an EMBL/GenBank/DDBJ whole genome shotgun (WGS) entry which is preliminary data.</text>
</comment>
<feature type="domain" description="Metallo-beta-lactamase" evidence="1">
    <location>
        <begin position="2"/>
        <end position="186"/>
    </location>
</feature>
<dbReference type="SUPFAM" id="SSF56281">
    <property type="entry name" value="Metallo-hydrolase/oxidoreductase"/>
    <property type="match status" value="1"/>
</dbReference>
<evidence type="ECO:0000313" key="2">
    <source>
        <dbReference type="EMBL" id="KAG7527530.1"/>
    </source>
</evidence>
<sequence>MTSTIEFLGTTTFRMVINDLVIFHDCWLDRPQSLVTYLTPDQVDRADYILINHAHFDHLPGTEIVAKKTGARVIGNAEAIRVLRELGVPEDQLMPVAGGEHIKLPHDIVIRPYPGLHCLMPFEHGAVPDVLTTDHRYEGKPGLGNLPNVPDDRLPSDQFRSFKRYIAKNQGRFSLWDGGCMMYNIHVPGQGTIFFNAHCGAYMGLLNDIHPRPDVAILAAAGQPCVNGDGYTGTANEFVLDCLERLGQPRKVAWCLHDQSPLPPQRIDTSTLEERVGRETKTKVMTLVPAEATGIFE</sequence>
<keyword evidence="3" id="KW-1185">Reference proteome</keyword>
<accession>A0A8K0NMM6</accession>
<gene>
    <name evidence="2" type="ORF">FFLO_06845</name>
</gene>
<dbReference type="Gene3D" id="3.60.15.10">
    <property type="entry name" value="Ribonuclease Z/Hydroxyacylglutathione hydrolase-like"/>
    <property type="match status" value="1"/>
</dbReference>
<reference evidence="2" key="1">
    <citation type="submission" date="2020-04" db="EMBL/GenBank/DDBJ databases">
        <title>Analysis of mating type loci in Filobasidium floriforme.</title>
        <authorList>
            <person name="Nowrousian M."/>
        </authorList>
    </citation>
    <scope>NUCLEOTIDE SEQUENCE</scope>
    <source>
        <strain evidence="2">CBS 6242</strain>
    </source>
</reference>